<dbReference type="EMBL" id="JBDNCH010000004">
    <property type="protein sequence ID" value="MEN9063283.1"/>
    <property type="molecule type" value="Genomic_DNA"/>
</dbReference>
<protein>
    <submittedName>
        <fullName evidence="2">Neutral/alkaline non-lysosomal ceramidase N-terminal domain-containing protein</fullName>
    </submittedName>
</protein>
<name>A0AAW9SQH5_9RHOB</name>
<feature type="domain" description="Neutral/alkaline non-lysosomal ceramidase N-terminal" evidence="1">
    <location>
        <begin position="4"/>
        <end position="215"/>
    </location>
</feature>
<organism evidence="2 3">
    <name type="scientific">Ponticoccus litoralis</name>
    <dbReference type="NCBI Taxonomy" id="422297"/>
    <lineage>
        <taxon>Bacteria</taxon>
        <taxon>Pseudomonadati</taxon>
        <taxon>Pseudomonadota</taxon>
        <taxon>Alphaproteobacteria</taxon>
        <taxon>Rhodobacterales</taxon>
        <taxon>Roseobacteraceae</taxon>
        <taxon>Ponticoccus</taxon>
    </lineage>
</organism>
<accession>A0AAW9SQH5</accession>
<comment type="caution">
    <text evidence="2">The sequence shown here is derived from an EMBL/GenBank/DDBJ whole genome shotgun (WGS) entry which is preliminary data.</text>
</comment>
<dbReference type="Proteomes" id="UP001428774">
    <property type="component" value="Unassembled WGS sequence"/>
</dbReference>
<evidence type="ECO:0000313" key="2">
    <source>
        <dbReference type="EMBL" id="MEN9063283.1"/>
    </source>
</evidence>
<gene>
    <name evidence="2" type="ORF">ABFB10_22120</name>
</gene>
<sequence length="451" mass="47462">MTRVGAAVVDITPPPGGAMAGFAARQDAARGGHDALSARALVVDDTAFVSVDVIGIDAAFSARIRRLCPLPDGNVTIAATHTHGGPVSMPGRLSVAADPAYLQALERGVLLAIEQAAGAREPARLYAGCGAEPGFAANRRHADGPVDRGVPVMRFDRMDGSTIAHLVSYACHPVVLGADNLLWTADYPHFARRALEEACPGSVAVFATGCAGDVNTGHSAAASLSAGYQADRTYARAMTIGEGVAQSALAAEMVAVSGPIGCAEAFADLRFESRESGTADELARAWRAASRSPGDIHHIWADWAGRQMGRDLEPMQARCTALSWGGVLILSLPGEIFARTALELRRSLGRDGPDHVIAYADDNPGYIPPLDEYAVGGYEVDEAHRFYGMGASIAPGVAEALSSAAQRAAEIAAKPTAADCTIKKVQHEREIQCHRMTKARHWGTRSHCRRA</sequence>
<dbReference type="RefSeq" id="WP_347168378.1">
    <property type="nucleotide sequence ID" value="NZ_JBDNCH010000004.1"/>
</dbReference>
<proteinExistence type="predicted"/>
<dbReference type="AlphaFoldDB" id="A0AAW9SQH5"/>
<evidence type="ECO:0000313" key="3">
    <source>
        <dbReference type="Proteomes" id="UP001428774"/>
    </source>
</evidence>
<reference evidence="2 3" key="1">
    <citation type="submission" date="2024-05" db="EMBL/GenBank/DDBJ databases">
        <title>Genome sequence of Ponticoccus litoralis KCCM 90028.</title>
        <authorList>
            <person name="Kim J.M."/>
            <person name="Lee J.K."/>
            <person name="Choi B.J."/>
            <person name="Bayburt H."/>
            <person name="Baek J.H."/>
            <person name="Jeon C.O."/>
        </authorList>
    </citation>
    <scope>NUCLEOTIDE SEQUENCE [LARGE SCALE GENOMIC DNA]</scope>
    <source>
        <strain evidence="2 3">KCCM 90028</strain>
    </source>
</reference>
<dbReference type="Pfam" id="PF04734">
    <property type="entry name" value="Ceramidase_alk"/>
    <property type="match status" value="1"/>
</dbReference>
<dbReference type="InterPro" id="IPR031329">
    <property type="entry name" value="NEUT/ALK_ceramidase_N"/>
</dbReference>
<evidence type="ECO:0000259" key="1">
    <source>
        <dbReference type="Pfam" id="PF04734"/>
    </source>
</evidence>
<keyword evidence="3" id="KW-1185">Reference proteome</keyword>